<dbReference type="GO" id="GO:0004359">
    <property type="term" value="F:glutaminase activity"/>
    <property type="evidence" value="ECO:0007669"/>
    <property type="project" value="RHEA"/>
</dbReference>
<dbReference type="Gene3D" id="3.50.30.20">
    <property type="entry name" value="Carbamoyl-phosphate synthase small subunit, N-terminal domain"/>
    <property type="match status" value="1"/>
</dbReference>
<comment type="catalytic activity">
    <reaction evidence="10 11">
        <text>L-glutamine + H2O = L-glutamate + NH4(+)</text>
        <dbReference type="Rhea" id="RHEA:15889"/>
        <dbReference type="ChEBI" id="CHEBI:15377"/>
        <dbReference type="ChEBI" id="CHEBI:28938"/>
        <dbReference type="ChEBI" id="CHEBI:29985"/>
        <dbReference type="ChEBI" id="CHEBI:58359"/>
    </reaction>
</comment>
<comment type="similarity">
    <text evidence="3 11">Belongs to the CarA family.</text>
</comment>
<dbReference type="GO" id="GO:0006541">
    <property type="term" value="P:glutamine metabolic process"/>
    <property type="evidence" value="ECO:0007669"/>
    <property type="project" value="InterPro"/>
</dbReference>
<dbReference type="PRINTS" id="PR00096">
    <property type="entry name" value="GATASE"/>
</dbReference>
<feature type="binding site" evidence="11">
    <location>
        <position position="248"/>
    </location>
    <ligand>
        <name>L-glutamine</name>
        <dbReference type="ChEBI" id="CHEBI:58359"/>
    </ligand>
</feature>
<sequence>MAHQATSKPTACLALADGTLFFGTGFGATGQTVAELCFNTAMTGYQEIMTDPSYAGQIVTFTFPHIGNVGVNPDDDETADPVAAGMVVKWDPTEPSNWRSAERLTDWLARRGRIAIGGVDTRRLTRAIRQQGAPHVALAHDPQGSFDIEVLVAAARGFAGLEGMDLAKDVTCPQSYRWDEMRWAWPDGYRRQEAPVHKVVALDYGAKRNILRCLASAGCDVTVLPATATAAEVLAHEPDGVFLSNGPGDPAATGTYAVPMIKEILETTDLPIFGICLGHQMLALALGGKTIKMNHGHHGANHPVKDLETGKVEITSMNHGFAVDAQSLPAGVVETHRSLFDGSNCGIRMSDRPVYSVQYHPEASPGPQDSFYLFERFAAAMADRKVRA</sequence>
<keyword evidence="14" id="KW-1185">Reference proteome</keyword>
<evidence type="ECO:0000256" key="5">
    <source>
        <dbReference type="ARBA" id="ARBA00022741"/>
    </source>
</evidence>
<feature type="binding site" evidence="11">
    <location>
        <position position="321"/>
    </location>
    <ligand>
        <name>L-glutamine</name>
        <dbReference type="ChEBI" id="CHEBI:58359"/>
    </ligand>
</feature>
<keyword evidence="6 11" id="KW-0067">ATP-binding</keyword>
<evidence type="ECO:0000313" key="14">
    <source>
        <dbReference type="Proteomes" id="UP000202485"/>
    </source>
</evidence>
<dbReference type="Pfam" id="PF00117">
    <property type="entry name" value="GATase"/>
    <property type="match status" value="1"/>
</dbReference>
<dbReference type="InterPro" id="IPR035686">
    <property type="entry name" value="CPSase_GATase1"/>
</dbReference>
<dbReference type="CDD" id="cd01744">
    <property type="entry name" value="GATase1_CPSase"/>
    <property type="match status" value="1"/>
</dbReference>
<dbReference type="NCBIfam" id="NF009475">
    <property type="entry name" value="PRK12838.1"/>
    <property type="match status" value="1"/>
</dbReference>
<comment type="catalytic activity">
    <reaction evidence="9 11">
        <text>hydrogencarbonate + L-glutamine + 2 ATP + H2O = carbamoyl phosphate + L-glutamate + 2 ADP + phosphate + 2 H(+)</text>
        <dbReference type="Rhea" id="RHEA:18633"/>
        <dbReference type="ChEBI" id="CHEBI:15377"/>
        <dbReference type="ChEBI" id="CHEBI:15378"/>
        <dbReference type="ChEBI" id="CHEBI:17544"/>
        <dbReference type="ChEBI" id="CHEBI:29985"/>
        <dbReference type="ChEBI" id="CHEBI:30616"/>
        <dbReference type="ChEBI" id="CHEBI:43474"/>
        <dbReference type="ChEBI" id="CHEBI:58228"/>
        <dbReference type="ChEBI" id="CHEBI:58359"/>
        <dbReference type="ChEBI" id="CHEBI:456216"/>
        <dbReference type="EC" id="6.3.5.5"/>
    </reaction>
</comment>
<evidence type="ECO:0000256" key="6">
    <source>
        <dbReference type="ARBA" id="ARBA00022840"/>
    </source>
</evidence>
<gene>
    <name evidence="11 13" type="primary">carA</name>
    <name evidence="13" type="ORF">RUA8715_00991</name>
</gene>
<dbReference type="PRINTS" id="PR00097">
    <property type="entry name" value="ANTSNTHASEII"/>
</dbReference>
<feature type="domain" description="Carbamoyl-phosphate synthase small subunit N-terminal" evidence="12">
    <location>
        <begin position="9"/>
        <end position="139"/>
    </location>
</feature>
<feature type="binding site" evidence="11">
    <location>
        <position position="318"/>
    </location>
    <ligand>
        <name>L-glutamine</name>
        <dbReference type="ChEBI" id="CHEBI:58359"/>
    </ligand>
</feature>
<keyword evidence="11" id="KW-0055">Arginine biosynthesis</keyword>
<feature type="binding site" evidence="11">
    <location>
        <position position="277"/>
    </location>
    <ligand>
        <name>L-glutamine</name>
        <dbReference type="ChEBI" id="CHEBI:58359"/>
    </ligand>
</feature>
<feature type="binding site" evidence="11">
    <location>
        <position position="320"/>
    </location>
    <ligand>
        <name>L-glutamine</name>
        <dbReference type="ChEBI" id="CHEBI:58359"/>
    </ligand>
</feature>
<feature type="binding site" evidence="11">
    <location>
        <position position="246"/>
    </location>
    <ligand>
        <name>L-glutamine</name>
        <dbReference type="ChEBI" id="CHEBI:58359"/>
    </ligand>
</feature>
<evidence type="ECO:0000256" key="8">
    <source>
        <dbReference type="ARBA" id="ARBA00022975"/>
    </source>
</evidence>
<evidence type="ECO:0000256" key="7">
    <source>
        <dbReference type="ARBA" id="ARBA00022962"/>
    </source>
</evidence>
<comment type="pathway">
    <text evidence="2 11">Amino-acid biosynthesis; L-arginine biosynthesis; carbamoyl phosphate from bicarbonate: step 1/1.</text>
</comment>
<feature type="region of interest" description="CPSase" evidence="11">
    <location>
        <begin position="1"/>
        <end position="189"/>
    </location>
</feature>
<evidence type="ECO:0000256" key="4">
    <source>
        <dbReference type="ARBA" id="ARBA00022598"/>
    </source>
</evidence>
<organism evidence="13 14">
    <name type="scientific">Ruegeria arenilitoris</name>
    <dbReference type="NCBI Taxonomy" id="1173585"/>
    <lineage>
        <taxon>Bacteria</taxon>
        <taxon>Pseudomonadati</taxon>
        <taxon>Pseudomonadota</taxon>
        <taxon>Alphaproteobacteria</taxon>
        <taxon>Rhodobacterales</taxon>
        <taxon>Roseobacteraceae</taxon>
        <taxon>Ruegeria</taxon>
    </lineage>
</organism>
<dbReference type="UniPathway" id="UPA00070">
    <property type="reaction ID" value="UER00115"/>
</dbReference>
<feature type="active site" evidence="11">
    <location>
        <position position="360"/>
    </location>
</feature>
<dbReference type="InterPro" id="IPR017926">
    <property type="entry name" value="GATASE"/>
</dbReference>
<feature type="active site" evidence="11">
    <location>
        <position position="362"/>
    </location>
</feature>
<dbReference type="Pfam" id="PF00988">
    <property type="entry name" value="CPSase_sm_chain"/>
    <property type="match status" value="1"/>
</dbReference>
<feature type="binding site" evidence="11">
    <location>
        <position position="53"/>
    </location>
    <ligand>
        <name>L-glutamine</name>
        <dbReference type="ChEBI" id="CHEBI:58359"/>
    </ligand>
</feature>
<dbReference type="AlphaFoldDB" id="A0A238JYZ2"/>
<name>A0A238JYZ2_9RHOB</name>
<dbReference type="SUPFAM" id="SSF52021">
    <property type="entry name" value="Carbamoyl phosphate synthetase, small subunit N-terminal domain"/>
    <property type="match status" value="1"/>
</dbReference>
<dbReference type="Proteomes" id="UP000202485">
    <property type="component" value="Unassembled WGS sequence"/>
</dbReference>
<dbReference type="GO" id="GO:0006526">
    <property type="term" value="P:L-arginine biosynthetic process"/>
    <property type="evidence" value="ECO:0007669"/>
    <property type="project" value="UniProtKB-UniRule"/>
</dbReference>
<dbReference type="InterPro" id="IPR006274">
    <property type="entry name" value="CarbamoylP_synth_ssu"/>
</dbReference>
<protein>
    <recommendedName>
        <fullName evidence="11">Carbamoyl phosphate synthase small chain</fullName>
        <ecNumber evidence="11">6.3.5.5</ecNumber>
    </recommendedName>
    <alternativeName>
        <fullName evidence="11">Carbamoyl phosphate synthetase glutamine chain</fullName>
    </alternativeName>
</protein>
<dbReference type="PANTHER" id="PTHR43418">
    <property type="entry name" value="MULTIFUNCTIONAL TRYPTOPHAN BIOSYNTHESIS PROTEIN-RELATED"/>
    <property type="match status" value="1"/>
</dbReference>
<keyword evidence="7 11" id="KW-0315">Glutamine amidotransferase</keyword>
<dbReference type="GO" id="GO:0006207">
    <property type="term" value="P:'de novo' pyrimidine nucleobase biosynthetic process"/>
    <property type="evidence" value="ECO:0007669"/>
    <property type="project" value="InterPro"/>
</dbReference>
<evidence type="ECO:0000256" key="10">
    <source>
        <dbReference type="ARBA" id="ARBA00049285"/>
    </source>
</evidence>
<dbReference type="InterPro" id="IPR002474">
    <property type="entry name" value="CarbamoylP_synth_ssu_N"/>
</dbReference>
<dbReference type="HAMAP" id="MF_01209">
    <property type="entry name" value="CPSase_S_chain"/>
    <property type="match status" value="1"/>
</dbReference>
<dbReference type="Gene3D" id="3.40.50.880">
    <property type="match status" value="1"/>
</dbReference>
<evidence type="ECO:0000256" key="11">
    <source>
        <dbReference type="HAMAP-Rule" id="MF_01209"/>
    </source>
</evidence>
<dbReference type="InterPro" id="IPR050472">
    <property type="entry name" value="Anth_synth/Amidotransfase"/>
</dbReference>
<dbReference type="PRINTS" id="PR00099">
    <property type="entry name" value="CPSGATASE"/>
</dbReference>
<dbReference type="PROSITE" id="PS51273">
    <property type="entry name" value="GATASE_TYPE_1"/>
    <property type="match status" value="1"/>
</dbReference>
<evidence type="ECO:0000313" key="13">
    <source>
        <dbReference type="EMBL" id="SMX35397.1"/>
    </source>
</evidence>
<evidence type="ECO:0000259" key="12">
    <source>
        <dbReference type="SMART" id="SM01097"/>
    </source>
</evidence>
<evidence type="ECO:0000256" key="2">
    <source>
        <dbReference type="ARBA" id="ARBA00005077"/>
    </source>
</evidence>
<comment type="pathway">
    <text evidence="1 11">Pyrimidine metabolism; UMP biosynthesis via de novo pathway; (S)-dihydroorotate from bicarbonate: step 1/3.</text>
</comment>
<dbReference type="FunFam" id="3.50.30.20:FF:000001">
    <property type="entry name" value="Carbamoyl-phosphate synthase small chain"/>
    <property type="match status" value="1"/>
</dbReference>
<comment type="subunit">
    <text evidence="11">Composed of two chains; the small (or glutamine) chain promotes the hydrolysis of glutamine to ammonia, which is used by the large (or ammonia) chain to synthesize carbamoyl phosphate. Tetramer of heterodimers (alpha,beta)4.</text>
</comment>
<dbReference type="SMART" id="SM01097">
    <property type="entry name" value="CPSase_sm_chain"/>
    <property type="match status" value="1"/>
</dbReference>
<dbReference type="UniPathway" id="UPA00068">
    <property type="reaction ID" value="UER00171"/>
</dbReference>
<dbReference type="RefSeq" id="WP_093962486.1">
    <property type="nucleotide sequence ID" value="NZ_FXYG01000001.1"/>
</dbReference>
<dbReference type="GO" id="GO:0004088">
    <property type="term" value="F:carbamoyl-phosphate synthase (glutamine-hydrolyzing) activity"/>
    <property type="evidence" value="ECO:0007669"/>
    <property type="project" value="UniProtKB-UniRule"/>
</dbReference>
<evidence type="ECO:0000256" key="3">
    <source>
        <dbReference type="ARBA" id="ARBA00007800"/>
    </source>
</evidence>
<dbReference type="EMBL" id="FXYG01000001">
    <property type="protein sequence ID" value="SMX35397.1"/>
    <property type="molecule type" value="Genomic_DNA"/>
</dbReference>
<keyword evidence="11" id="KW-0028">Amino-acid biosynthesis</keyword>
<dbReference type="GO" id="GO:0005524">
    <property type="term" value="F:ATP binding"/>
    <property type="evidence" value="ECO:0007669"/>
    <property type="project" value="UniProtKB-UniRule"/>
</dbReference>
<accession>A0A238JYZ2</accession>
<keyword evidence="4 11" id="KW-0436">Ligase</keyword>
<dbReference type="PANTHER" id="PTHR43418:SF7">
    <property type="entry name" value="CARBAMOYL-PHOSPHATE SYNTHASE SMALL CHAIN"/>
    <property type="match status" value="1"/>
</dbReference>
<dbReference type="InterPro" id="IPR029062">
    <property type="entry name" value="Class_I_gatase-like"/>
</dbReference>
<dbReference type="SUPFAM" id="SSF52317">
    <property type="entry name" value="Class I glutamine amidotransferase-like"/>
    <property type="match status" value="1"/>
</dbReference>
<evidence type="ECO:0000256" key="1">
    <source>
        <dbReference type="ARBA" id="ARBA00004812"/>
    </source>
</evidence>
<reference evidence="14" key="1">
    <citation type="submission" date="2017-05" db="EMBL/GenBank/DDBJ databases">
        <authorList>
            <person name="Rodrigo-Torres L."/>
            <person name="Arahal R. D."/>
            <person name="Lucena T."/>
        </authorList>
    </citation>
    <scope>NUCLEOTIDE SEQUENCE [LARGE SCALE GENOMIC DNA]</scope>
    <source>
        <strain evidence="14">CECT 8715</strain>
    </source>
</reference>
<feature type="binding site" evidence="11">
    <location>
        <position position="280"/>
    </location>
    <ligand>
        <name>L-glutamine</name>
        <dbReference type="ChEBI" id="CHEBI:58359"/>
    </ligand>
</feature>
<dbReference type="NCBIfam" id="TIGR01368">
    <property type="entry name" value="CPSaseIIsmall"/>
    <property type="match status" value="1"/>
</dbReference>
<proteinExistence type="inferred from homology"/>
<feature type="active site" description="Nucleophile" evidence="11">
    <location>
        <position position="276"/>
    </location>
</feature>
<comment type="function">
    <text evidence="11">Small subunit of the glutamine-dependent carbamoyl phosphate synthetase (CPSase). CPSase catalyzes the formation of carbamoyl phosphate from the ammonia moiety of glutamine, carbonate, and phosphate donated by ATP, constituting the first step of 2 biosynthetic pathways, one leading to arginine and/or urea and the other to pyrimidine nucleotides. The small subunit (glutamine amidotransferase) binds and cleaves glutamine to supply the large subunit with the substrate ammonia.</text>
</comment>
<keyword evidence="5 11" id="KW-0547">Nucleotide-binding</keyword>
<dbReference type="GO" id="GO:0044205">
    <property type="term" value="P:'de novo' UMP biosynthetic process"/>
    <property type="evidence" value="ECO:0007669"/>
    <property type="project" value="UniProtKB-UniRule"/>
</dbReference>
<dbReference type="OrthoDB" id="9804328at2"/>
<evidence type="ECO:0000256" key="9">
    <source>
        <dbReference type="ARBA" id="ARBA00048816"/>
    </source>
</evidence>
<keyword evidence="8 11" id="KW-0665">Pyrimidine biosynthesis</keyword>
<dbReference type="InterPro" id="IPR036480">
    <property type="entry name" value="CarbP_synth_ssu_N_sf"/>
</dbReference>
<dbReference type="EC" id="6.3.5.5" evidence="11"/>